<sequence length="469" mass="52681">MVTVIQHTLLQEASLALNKAKKVNHAILLSYSKQIESIDPLAFFSNGEKQYAGQRFFWSDSNSDLKIIGLGKEVIFQAEDNAENRFRVIHEKWERFKNDSCHIHDGACSDIAAVGPLLFGGFSFDPKEEKAPHWNHFSAGKFFVPALMLTISSSGAFLTANRWTYGEEDAEQALRKLLKSVSSANEAACSTKQRTKLNSIEEKNTREWMNAVRSATEEIKKKNYDKIVLAREVLATYEENIKLDHVIATLLHEQKTSYVYVVEEGAQSFISASPERLIRKEGSNVSSSCIAGSIKRGKTDEEDEQLGRELLSDQKNRMEHQIVVNMINDAFLANCTAVKKPEKPGLYKTKNIQHLYTPITGTINEKASLFDLIHKLHPTPAVGGEPRELALEFIRNVEPMNRGWYAAPVGWIDCKDNGEFIVALRSGLIERNQARLFAGCGIVEDSDPEKEFEETQIKLRPMLSALGGM</sequence>
<dbReference type="RefSeq" id="WP_053603894.1">
    <property type="nucleotide sequence ID" value="NZ_CP012600.1"/>
</dbReference>
<gene>
    <name evidence="4" type="primary">menF</name>
    <name evidence="6" type="ORF">AM592_11215</name>
</gene>
<organism evidence="6 7">
    <name type="scientific">Bacillus gobiensis</name>
    <dbReference type="NCBI Taxonomy" id="1441095"/>
    <lineage>
        <taxon>Bacteria</taxon>
        <taxon>Bacillati</taxon>
        <taxon>Bacillota</taxon>
        <taxon>Bacilli</taxon>
        <taxon>Bacillales</taxon>
        <taxon>Bacillaceae</taxon>
        <taxon>Bacillus</taxon>
    </lineage>
</organism>
<keyword evidence="4" id="KW-0474">Menaquinone biosynthesis</keyword>
<dbReference type="GO" id="GO:0008909">
    <property type="term" value="F:isochorismate synthase activity"/>
    <property type="evidence" value="ECO:0007669"/>
    <property type="project" value="UniProtKB-UniRule"/>
</dbReference>
<reference evidence="7" key="1">
    <citation type="submission" date="2015-08" db="EMBL/GenBank/DDBJ databases">
        <title>Genome sequencing project for genomic taxonomy and phylogenomics of Bacillus-like bacteria.</title>
        <authorList>
            <person name="Liu B."/>
            <person name="Wang J."/>
            <person name="Zhu Y."/>
            <person name="Liu G."/>
            <person name="Chen Q."/>
            <person name="Chen Z."/>
            <person name="Lan J."/>
            <person name="Che J."/>
            <person name="Ge C."/>
            <person name="Shi H."/>
            <person name="Pan Z."/>
            <person name="Liu X."/>
        </authorList>
    </citation>
    <scope>NUCLEOTIDE SEQUENCE [LARGE SCALE GENOMIC DNA]</scope>
    <source>
        <strain evidence="7">FJAT-4402</strain>
    </source>
</reference>
<protein>
    <recommendedName>
        <fullName evidence="4">Isochorismate synthase MenF</fullName>
        <ecNumber evidence="4">5.4.4.2</ecNumber>
    </recommendedName>
    <alternativeName>
        <fullName evidence="4">Isochorismate mutase</fullName>
    </alternativeName>
</protein>
<dbReference type="UniPathway" id="UPA00079"/>
<proteinExistence type="inferred from homology"/>
<evidence type="ECO:0000256" key="4">
    <source>
        <dbReference type="HAMAP-Rule" id="MF_01935"/>
    </source>
</evidence>
<keyword evidence="4" id="KW-0460">Magnesium</keyword>
<dbReference type="OrthoDB" id="9803598at2"/>
<evidence type="ECO:0000313" key="7">
    <source>
        <dbReference type="Proteomes" id="UP000067625"/>
    </source>
</evidence>
<dbReference type="InterPro" id="IPR005801">
    <property type="entry name" value="ADC_synthase"/>
</dbReference>
<dbReference type="NCBIfam" id="TIGR00543">
    <property type="entry name" value="isochor_syn"/>
    <property type="match status" value="1"/>
</dbReference>
<feature type="binding site" evidence="4">
    <location>
        <position position="454"/>
    </location>
    <ligand>
        <name>Mg(2+)</name>
        <dbReference type="ChEBI" id="CHEBI:18420"/>
    </ligand>
</feature>
<evidence type="ECO:0000256" key="1">
    <source>
        <dbReference type="ARBA" id="ARBA00000799"/>
    </source>
</evidence>
<dbReference type="Gene3D" id="3.60.120.10">
    <property type="entry name" value="Anthranilate synthase"/>
    <property type="match status" value="1"/>
</dbReference>
<comment type="pathway">
    <text evidence="4">Quinol/quinone metabolism; 1,4-dihydroxy-2-naphthoate biosynthesis; 1,4-dihydroxy-2-naphthoate from chorismate: step 1/7.</text>
</comment>
<feature type="binding site" evidence="4">
    <location>
        <position position="319"/>
    </location>
    <ligand>
        <name>Mg(2+)</name>
        <dbReference type="ChEBI" id="CHEBI:18420"/>
    </ligand>
</feature>
<feature type="domain" description="Chorismate-utilising enzyme C-terminal" evidence="5">
    <location>
        <begin position="206"/>
        <end position="458"/>
    </location>
</feature>
<dbReference type="STRING" id="1441095.AM592_11215"/>
<dbReference type="GO" id="GO:0000287">
    <property type="term" value="F:magnesium ion binding"/>
    <property type="evidence" value="ECO:0007669"/>
    <property type="project" value="UniProtKB-UniRule"/>
</dbReference>
<comment type="similarity">
    <text evidence="2 4">Belongs to the isochorismate synthase family.</text>
</comment>
<evidence type="ECO:0000256" key="2">
    <source>
        <dbReference type="ARBA" id="ARBA00005297"/>
    </source>
</evidence>
<keyword evidence="7" id="KW-1185">Reference proteome</keyword>
<reference evidence="6 7" key="2">
    <citation type="journal article" date="2016" name="Int. J. Syst. Evol. Microbiol.">
        <title>Bacillus gobiensis sp. nov., isolated from a soil sample.</title>
        <authorList>
            <person name="Liu B."/>
            <person name="Liu G.H."/>
            <person name="Cetin S."/>
            <person name="Schumann P."/>
            <person name="Pan Z.Z."/>
            <person name="Chen Q.Q."/>
        </authorList>
    </citation>
    <scope>NUCLEOTIDE SEQUENCE [LARGE SCALE GENOMIC DNA]</scope>
    <source>
        <strain evidence="6 7">FJAT-4402</strain>
    </source>
</reference>
<dbReference type="EC" id="5.4.4.2" evidence="4"/>
<dbReference type="PATRIC" id="fig|1441095.3.peg.2465"/>
<dbReference type="Proteomes" id="UP000067625">
    <property type="component" value="Chromosome"/>
</dbReference>
<dbReference type="PANTHER" id="PTHR42839">
    <property type="entry name" value="ISOCHORISMATE SYNTHASE ENTC"/>
    <property type="match status" value="1"/>
</dbReference>
<dbReference type="PANTHER" id="PTHR42839:SF1">
    <property type="entry name" value="ISOCHORISMATE SYNTHASE MENF"/>
    <property type="match status" value="1"/>
</dbReference>
<dbReference type="Pfam" id="PF00425">
    <property type="entry name" value="Chorismate_bind"/>
    <property type="match status" value="1"/>
</dbReference>
<feature type="active site" description="Proton donor" evidence="4">
    <location>
        <position position="275"/>
    </location>
</feature>
<dbReference type="SUPFAM" id="SSF56322">
    <property type="entry name" value="ADC synthase"/>
    <property type="match status" value="1"/>
</dbReference>
<name>A0A0M5JA77_9BACI</name>
<dbReference type="InterPro" id="IPR004561">
    <property type="entry name" value="IsoChor_synthase"/>
</dbReference>
<evidence type="ECO:0000256" key="3">
    <source>
        <dbReference type="ARBA" id="ARBA00023235"/>
    </source>
</evidence>
<comment type="pathway">
    <text evidence="4">Quinol/quinone metabolism; menaquinone biosynthesis.</text>
</comment>
<comment type="cofactor">
    <cofactor evidence="4">
        <name>Mg(2+)</name>
        <dbReference type="ChEBI" id="CHEBI:18420"/>
    </cofactor>
</comment>
<dbReference type="InterPro" id="IPR034681">
    <property type="entry name" value="MenF"/>
</dbReference>
<dbReference type="UniPathway" id="UPA01057">
    <property type="reaction ID" value="UER00163"/>
</dbReference>
<dbReference type="InterPro" id="IPR015890">
    <property type="entry name" value="Chorismate_C"/>
</dbReference>
<feature type="active site" description="Proton acceptor" evidence="4">
    <location>
        <position position="226"/>
    </location>
</feature>
<dbReference type="GO" id="GO:0009697">
    <property type="term" value="P:salicylic acid biosynthetic process"/>
    <property type="evidence" value="ECO:0007669"/>
    <property type="project" value="TreeGrafter"/>
</dbReference>
<comment type="function">
    <text evidence="4">Catalyzes the conversion of chorismate to isochorismate.</text>
</comment>
<dbReference type="HAMAP" id="MF_01935">
    <property type="entry name" value="MenF"/>
    <property type="match status" value="1"/>
</dbReference>
<dbReference type="AlphaFoldDB" id="A0A0M5JA77"/>
<dbReference type="GO" id="GO:0009234">
    <property type="term" value="P:menaquinone biosynthetic process"/>
    <property type="evidence" value="ECO:0007669"/>
    <property type="project" value="UniProtKB-UniRule"/>
</dbReference>
<accession>A0A0M5JA77</accession>
<evidence type="ECO:0000259" key="5">
    <source>
        <dbReference type="Pfam" id="PF00425"/>
    </source>
</evidence>
<dbReference type="EMBL" id="CP012600">
    <property type="protein sequence ID" value="ALC82114.1"/>
    <property type="molecule type" value="Genomic_DNA"/>
</dbReference>
<comment type="catalytic activity">
    <reaction evidence="1 4">
        <text>chorismate = isochorismate</text>
        <dbReference type="Rhea" id="RHEA:18985"/>
        <dbReference type="ChEBI" id="CHEBI:29748"/>
        <dbReference type="ChEBI" id="CHEBI:29780"/>
        <dbReference type="EC" id="5.4.4.2"/>
    </reaction>
</comment>
<keyword evidence="4" id="KW-0479">Metal-binding</keyword>
<keyword evidence="3 4" id="KW-0413">Isomerase</keyword>
<evidence type="ECO:0000313" key="6">
    <source>
        <dbReference type="EMBL" id="ALC82114.1"/>
    </source>
</evidence>